<accession>A0A7C1X1T6</accession>
<gene>
    <name evidence="1" type="ORF">ENP47_11675</name>
</gene>
<reference evidence="1" key="1">
    <citation type="journal article" date="2020" name="mSystems">
        <title>Genome- and Community-Level Interaction Insights into Carbon Utilization and Element Cycling Functions of Hydrothermarchaeota in Hydrothermal Sediment.</title>
        <authorList>
            <person name="Zhou Z."/>
            <person name="Liu Y."/>
            <person name="Xu W."/>
            <person name="Pan J."/>
            <person name="Luo Z.H."/>
            <person name="Li M."/>
        </authorList>
    </citation>
    <scope>NUCLEOTIDE SEQUENCE [LARGE SCALE GENOMIC DNA]</scope>
    <source>
        <strain evidence="1">SpSt-222</strain>
    </source>
</reference>
<evidence type="ECO:0000313" key="1">
    <source>
        <dbReference type="EMBL" id="HEF66236.1"/>
    </source>
</evidence>
<protein>
    <submittedName>
        <fullName evidence="1">DUF3386 family protein</fullName>
    </submittedName>
</protein>
<comment type="caution">
    <text evidence="1">The sequence shown here is derived from an EMBL/GenBank/DDBJ whole genome shotgun (WGS) entry which is preliminary data.</text>
</comment>
<organism evidence="1">
    <name type="scientific">Thermomicrobium roseum</name>
    <dbReference type="NCBI Taxonomy" id="500"/>
    <lineage>
        <taxon>Bacteria</taxon>
        <taxon>Pseudomonadati</taxon>
        <taxon>Thermomicrobiota</taxon>
        <taxon>Thermomicrobia</taxon>
        <taxon>Thermomicrobiales</taxon>
        <taxon>Thermomicrobiaceae</taxon>
        <taxon>Thermomicrobium</taxon>
    </lineage>
</organism>
<name>A0A7C1X1T6_THERO</name>
<sequence length="222" mass="25180">MSLNQQTPRPDLMEESARQALRAVELRRYAYPEGFCGFTARFFARDGTLRVQGSVRVSDPATIELVSEKPSPLMGWVREILSSEVAHRMPRSATDRGHLRLIQLDDPLGDMLEFLDDPMRSRYRVAEGVITVVDRVVGAEGFTIVVLDHWELPDGRVLPRHYAVGFREAASGNLQRLELHTAEYTTVNDVWLLTRHRTITLHPGGQIDARELELTGHQLVTR</sequence>
<dbReference type="InterPro" id="IPR021809">
    <property type="entry name" value="DUF3386"/>
</dbReference>
<dbReference type="EMBL" id="DSJL01000011">
    <property type="protein sequence ID" value="HEF66236.1"/>
    <property type="molecule type" value="Genomic_DNA"/>
</dbReference>
<dbReference type="Pfam" id="PF11866">
    <property type="entry name" value="DUF3386"/>
    <property type="match status" value="1"/>
</dbReference>
<proteinExistence type="predicted"/>
<dbReference type="AlphaFoldDB" id="A0A7C1X1T6"/>